<sequence length="166" mass="17190">TIFFFSWLAWSTYRFNKTSLKSQLFSPPRPIANMRRFNSILSFCFAILAFATFALAGPLSEASSPNPANKLVKRSACSNGIKTNCGSASVGCSGSQCTVCCGTCCQCFTSPRDNSCGSSTPILTPNCSGKCGSGGASSSSSTGSGSSSSSGTIKNSLLCRLFKVGC</sequence>
<dbReference type="AlphaFoldDB" id="A0A4S8SBK3"/>
<name>A0A4S8SBK3_AURPU</name>
<feature type="non-terminal residue" evidence="1">
    <location>
        <position position="1"/>
    </location>
</feature>
<organism evidence="1 2">
    <name type="scientific">Aureobasidium pullulans</name>
    <name type="common">Black yeast</name>
    <name type="synonym">Pullularia pullulans</name>
    <dbReference type="NCBI Taxonomy" id="5580"/>
    <lineage>
        <taxon>Eukaryota</taxon>
        <taxon>Fungi</taxon>
        <taxon>Dikarya</taxon>
        <taxon>Ascomycota</taxon>
        <taxon>Pezizomycotina</taxon>
        <taxon>Dothideomycetes</taxon>
        <taxon>Dothideomycetidae</taxon>
        <taxon>Dothideales</taxon>
        <taxon>Saccotheciaceae</taxon>
        <taxon>Aureobasidium</taxon>
    </lineage>
</organism>
<reference evidence="1 2" key="1">
    <citation type="submission" date="2018-10" db="EMBL/GenBank/DDBJ databases">
        <title>Fifty Aureobasidium pullulans genomes reveal a recombining polyextremotolerant generalist.</title>
        <authorList>
            <person name="Gostincar C."/>
            <person name="Turk M."/>
            <person name="Zajc J."/>
            <person name="Gunde-Cimerman N."/>
        </authorList>
    </citation>
    <scope>NUCLEOTIDE SEQUENCE [LARGE SCALE GENOMIC DNA]</scope>
    <source>
        <strain evidence="1 2">EXF-11900</strain>
    </source>
</reference>
<gene>
    <name evidence="1" type="ORF">D6D28_07213</name>
</gene>
<dbReference type="EMBL" id="QZAF01000375">
    <property type="protein sequence ID" value="THV67804.1"/>
    <property type="molecule type" value="Genomic_DNA"/>
</dbReference>
<dbReference type="Proteomes" id="UP000304951">
    <property type="component" value="Unassembled WGS sequence"/>
</dbReference>
<accession>A0A4S8SBK3</accession>
<evidence type="ECO:0000313" key="1">
    <source>
        <dbReference type="EMBL" id="THV67804.1"/>
    </source>
</evidence>
<evidence type="ECO:0000313" key="2">
    <source>
        <dbReference type="Proteomes" id="UP000304951"/>
    </source>
</evidence>
<proteinExistence type="predicted"/>
<protein>
    <submittedName>
        <fullName evidence="1">Uncharacterized protein</fullName>
    </submittedName>
</protein>
<comment type="caution">
    <text evidence="1">The sequence shown here is derived from an EMBL/GenBank/DDBJ whole genome shotgun (WGS) entry which is preliminary data.</text>
</comment>